<dbReference type="Proteomes" id="UP001465976">
    <property type="component" value="Unassembled WGS sequence"/>
</dbReference>
<proteinExistence type="predicted"/>
<protein>
    <submittedName>
        <fullName evidence="1">Uncharacterized protein</fullName>
    </submittedName>
</protein>
<evidence type="ECO:0000313" key="1">
    <source>
        <dbReference type="EMBL" id="KAL0565943.1"/>
    </source>
</evidence>
<keyword evidence="2" id="KW-1185">Reference proteome</keyword>
<evidence type="ECO:0000313" key="2">
    <source>
        <dbReference type="Proteomes" id="UP001465976"/>
    </source>
</evidence>
<comment type="caution">
    <text evidence="1">The sequence shown here is derived from an EMBL/GenBank/DDBJ whole genome shotgun (WGS) entry which is preliminary data.</text>
</comment>
<reference evidence="1 2" key="1">
    <citation type="submission" date="2024-02" db="EMBL/GenBank/DDBJ databases">
        <title>A draft genome for the cacao thread blight pathogen Marasmius crinis-equi.</title>
        <authorList>
            <person name="Cohen S.P."/>
            <person name="Baruah I.K."/>
            <person name="Amoako-Attah I."/>
            <person name="Bukari Y."/>
            <person name="Meinhardt L.W."/>
            <person name="Bailey B.A."/>
        </authorList>
    </citation>
    <scope>NUCLEOTIDE SEQUENCE [LARGE SCALE GENOMIC DNA]</scope>
    <source>
        <strain evidence="1 2">GH-76</strain>
    </source>
</reference>
<name>A0ABR3ESQ5_9AGAR</name>
<accession>A0ABR3ESQ5</accession>
<gene>
    <name evidence="1" type="ORF">V5O48_016075</name>
</gene>
<sequence>MNDVPAANTKGRRFLCVIFTFHVTAIRRYATENVLERGSSAVHAESVGMDFPEGTVERWLEYQDGGELVGMRWNCRLSERVGTHWNG</sequence>
<dbReference type="EMBL" id="JBAHYK010002063">
    <property type="protein sequence ID" value="KAL0565943.1"/>
    <property type="molecule type" value="Genomic_DNA"/>
</dbReference>
<organism evidence="1 2">
    <name type="scientific">Marasmius crinis-equi</name>
    <dbReference type="NCBI Taxonomy" id="585013"/>
    <lineage>
        <taxon>Eukaryota</taxon>
        <taxon>Fungi</taxon>
        <taxon>Dikarya</taxon>
        <taxon>Basidiomycota</taxon>
        <taxon>Agaricomycotina</taxon>
        <taxon>Agaricomycetes</taxon>
        <taxon>Agaricomycetidae</taxon>
        <taxon>Agaricales</taxon>
        <taxon>Marasmiineae</taxon>
        <taxon>Marasmiaceae</taxon>
        <taxon>Marasmius</taxon>
    </lineage>
</organism>